<feature type="transmembrane region" description="Helical" evidence="1">
    <location>
        <begin position="130"/>
        <end position="153"/>
    </location>
</feature>
<feature type="transmembrane region" description="Helical" evidence="1">
    <location>
        <begin position="174"/>
        <end position="199"/>
    </location>
</feature>
<protein>
    <submittedName>
        <fullName evidence="2">Uncharacterized protein</fullName>
    </submittedName>
</protein>
<proteinExistence type="predicted"/>
<dbReference type="OrthoDB" id="9838179at2"/>
<evidence type="ECO:0000313" key="2">
    <source>
        <dbReference type="EMBL" id="MBB5728766.1"/>
    </source>
</evidence>
<dbReference type="RefSeq" id="WP_157176565.1">
    <property type="nucleotide sequence ID" value="NZ_BMJP01000002.1"/>
</dbReference>
<keyword evidence="1" id="KW-1133">Transmembrane helix</keyword>
<dbReference type="EMBL" id="JACIJR010000003">
    <property type="protein sequence ID" value="MBB5728766.1"/>
    <property type="molecule type" value="Genomic_DNA"/>
</dbReference>
<comment type="caution">
    <text evidence="2">The sequence shown here is derived from an EMBL/GenBank/DDBJ whole genome shotgun (WGS) entry which is preliminary data.</text>
</comment>
<accession>A0A7W9BRF5</accession>
<organism evidence="2 3">
    <name type="scientific">Sphingomonas prati</name>
    <dbReference type="NCBI Taxonomy" id="1843237"/>
    <lineage>
        <taxon>Bacteria</taxon>
        <taxon>Pseudomonadati</taxon>
        <taxon>Pseudomonadota</taxon>
        <taxon>Alphaproteobacteria</taxon>
        <taxon>Sphingomonadales</taxon>
        <taxon>Sphingomonadaceae</taxon>
        <taxon>Sphingomonas</taxon>
    </lineage>
</organism>
<keyword evidence="1" id="KW-0812">Transmembrane</keyword>
<dbReference type="AlphaFoldDB" id="A0A7W9BRF5"/>
<feature type="transmembrane region" description="Helical" evidence="1">
    <location>
        <begin position="58"/>
        <end position="83"/>
    </location>
</feature>
<feature type="transmembrane region" description="Helical" evidence="1">
    <location>
        <begin position="211"/>
        <end position="237"/>
    </location>
</feature>
<evidence type="ECO:0000313" key="3">
    <source>
        <dbReference type="Proteomes" id="UP000546701"/>
    </source>
</evidence>
<reference evidence="2 3" key="1">
    <citation type="submission" date="2020-08" db="EMBL/GenBank/DDBJ databases">
        <title>Genomic Encyclopedia of Type Strains, Phase IV (KMG-IV): sequencing the most valuable type-strain genomes for metagenomic binning, comparative biology and taxonomic classification.</title>
        <authorList>
            <person name="Goeker M."/>
        </authorList>
    </citation>
    <scope>NUCLEOTIDE SEQUENCE [LARGE SCALE GENOMIC DNA]</scope>
    <source>
        <strain evidence="2 3">DSM 103336</strain>
    </source>
</reference>
<keyword evidence="1" id="KW-0472">Membrane</keyword>
<gene>
    <name evidence="2" type="ORF">FHS99_001244</name>
</gene>
<feature type="transmembrane region" description="Helical" evidence="1">
    <location>
        <begin position="95"/>
        <end position="115"/>
    </location>
</feature>
<evidence type="ECO:0000256" key="1">
    <source>
        <dbReference type="SAM" id="Phobius"/>
    </source>
</evidence>
<sequence length="246" mass="25175">MTTAKRRGRRTTGTWVQAAIDVLRGLPAGLWLVAALLVIGVTLLRLGTAAAPGEAPDIGAAFAATAQLLALLLLNFALYRAAAGIHPTSLAGGPLLRFGAVLAGTILFTLLPLAAAKALLPVDARLADVWLWSFAATTFANLVLLPLAPWLAALAIGDRTLGPGGGWGVLRGRLVTFAGAYLAVVAPCFAVHLMLTMLLDAPGSALAGTALIGIVFIDSAASLAQLVLTVALGVAAWRLHEAGRAR</sequence>
<name>A0A7W9BRF5_9SPHN</name>
<dbReference type="Proteomes" id="UP000546701">
    <property type="component" value="Unassembled WGS sequence"/>
</dbReference>
<feature type="transmembrane region" description="Helical" evidence="1">
    <location>
        <begin position="28"/>
        <end position="46"/>
    </location>
</feature>
<keyword evidence="3" id="KW-1185">Reference proteome</keyword>